<dbReference type="PANTHER" id="PTHR32309">
    <property type="entry name" value="TYROSINE-PROTEIN KINASE"/>
    <property type="match status" value="1"/>
</dbReference>
<organism evidence="6 7">
    <name type="scientific">Lyngbya aestuarii BL J</name>
    <dbReference type="NCBI Taxonomy" id="1348334"/>
    <lineage>
        <taxon>Bacteria</taxon>
        <taxon>Bacillati</taxon>
        <taxon>Cyanobacteriota</taxon>
        <taxon>Cyanophyceae</taxon>
        <taxon>Oscillatoriophycideae</taxon>
        <taxon>Oscillatoriales</taxon>
        <taxon>Microcoleaceae</taxon>
        <taxon>Lyngbya</taxon>
    </lineage>
</organism>
<dbReference type="SUPFAM" id="SSF52540">
    <property type="entry name" value="P-loop containing nucleoside triphosphate hydrolases"/>
    <property type="match status" value="1"/>
</dbReference>
<protein>
    <submittedName>
        <fullName evidence="6">Capsular exopolysaccharide family domain protein</fullName>
    </submittedName>
</protein>
<dbReference type="InterPro" id="IPR027417">
    <property type="entry name" value="P-loop_NTPase"/>
</dbReference>
<feature type="non-terminal residue" evidence="6">
    <location>
        <position position="1"/>
    </location>
</feature>
<keyword evidence="7" id="KW-1185">Reference proteome</keyword>
<evidence type="ECO:0000256" key="3">
    <source>
        <dbReference type="SAM" id="Coils"/>
    </source>
</evidence>
<evidence type="ECO:0000256" key="4">
    <source>
        <dbReference type="SAM" id="MobiDB-lite"/>
    </source>
</evidence>
<feature type="coiled-coil region" evidence="3">
    <location>
        <begin position="64"/>
        <end position="121"/>
    </location>
</feature>
<dbReference type="RefSeq" id="WP_023069215.1">
    <property type="nucleotide sequence ID" value="NZ_AUZM01000092.1"/>
</dbReference>
<reference evidence="6 7" key="1">
    <citation type="journal article" date="2013" name="Front. Microbiol.">
        <title>Comparative genomic analyses of the cyanobacterium, Lyngbya aestuarii BL J, a powerful hydrogen producer.</title>
        <authorList>
            <person name="Kothari A."/>
            <person name="Vaughn M."/>
            <person name="Garcia-Pichel F."/>
        </authorList>
    </citation>
    <scope>NUCLEOTIDE SEQUENCE [LARGE SCALE GENOMIC DNA]</scope>
    <source>
        <strain evidence="6 7">BL J</strain>
    </source>
</reference>
<dbReference type="Gene3D" id="3.40.50.300">
    <property type="entry name" value="P-loop containing nucleotide triphosphate hydrolases"/>
    <property type="match status" value="1"/>
</dbReference>
<dbReference type="NCBIfam" id="TIGR01007">
    <property type="entry name" value="eps_fam"/>
    <property type="match status" value="1"/>
</dbReference>
<evidence type="ECO:0000256" key="2">
    <source>
        <dbReference type="ARBA" id="ARBA00022840"/>
    </source>
</evidence>
<keyword evidence="3" id="KW-0175">Coiled coil</keyword>
<comment type="caution">
    <text evidence="6">The sequence shown here is derived from an EMBL/GenBank/DDBJ whole genome shotgun (WGS) entry which is preliminary data.</text>
</comment>
<evidence type="ECO:0000313" key="7">
    <source>
        <dbReference type="Proteomes" id="UP000017127"/>
    </source>
</evidence>
<dbReference type="Pfam" id="PF01656">
    <property type="entry name" value="CbiA"/>
    <property type="match status" value="1"/>
</dbReference>
<dbReference type="InterPro" id="IPR050445">
    <property type="entry name" value="Bact_polysacc_biosynth/exp"/>
</dbReference>
<dbReference type="InterPro" id="IPR002586">
    <property type="entry name" value="CobQ/CobB/MinD/ParA_Nub-bd_dom"/>
</dbReference>
<dbReference type="PATRIC" id="fig|1348334.3.peg.5299"/>
<feature type="region of interest" description="Disordered" evidence="4">
    <location>
        <begin position="590"/>
        <end position="609"/>
    </location>
</feature>
<evidence type="ECO:0000259" key="5">
    <source>
        <dbReference type="Pfam" id="PF01656"/>
    </source>
</evidence>
<dbReference type="GO" id="GO:0005524">
    <property type="term" value="F:ATP binding"/>
    <property type="evidence" value="ECO:0007669"/>
    <property type="project" value="UniProtKB-KW"/>
</dbReference>
<dbReference type="AlphaFoldDB" id="U7Q9P8"/>
<sequence length="609" mass="68161">GSIISKLSIFRQGETKILNIRYKDSNPERVKFVLDQLAIGYLRYSLQEQQTNLRQGLLFVDEQLPELINRVDTLQARLERFRQQYNFIDPQTQAQKLSAQAENLSAEKFETQKQLVEVQTRYSILQQDEGAIAVLNSSANYQQLIGQIRQIETLIALESTRYRSNSAPIKNLLNQRQNLMPLLSQEAQQVLGSQVAAVTNELLLLQVRLNAISQAETQVNRQLEQMPTLDRQYTDLQRDLTIATNSLNRFLEKRESLQIEGAQTEVPWQVLSPPARPGAPADNLINQIMTGIFGGLAAGVAVAFLLERLDNVYYSDEDVKDKTKLPILGVIPHNKKLKAWQQLSLEQQIQNNQLNGENGGISEASIPFVLGHNFLPFMEAFRTLCTNIGFLSSDTPIKSFVISSPSQSDGKSTLAVHLAQAAAAMGNRVLLVDANLRLPQVHTQFNLANEFGLSNLINTDVDPDEVIQTVPLWDNLFVLTAGQIPPDPTKLLSSNKMRSLMSLFCSNYDWVIYDTPPCNDFVDSKILAPHTDGLLMVVRLKKTDKNLLNQALESLKLSRHNILGLVINSAKPQHNLSGYYAASPQKEAWTKADLEPGTETHTPKTRSNG</sequence>
<evidence type="ECO:0000256" key="1">
    <source>
        <dbReference type="ARBA" id="ARBA00022741"/>
    </source>
</evidence>
<dbReference type="OrthoDB" id="580971at2"/>
<keyword evidence="1" id="KW-0547">Nucleotide-binding</keyword>
<dbReference type="EMBL" id="AUZM01000092">
    <property type="protein sequence ID" value="ERT04538.1"/>
    <property type="molecule type" value="Genomic_DNA"/>
</dbReference>
<accession>U7Q9P8</accession>
<dbReference type="GO" id="GO:0004713">
    <property type="term" value="F:protein tyrosine kinase activity"/>
    <property type="evidence" value="ECO:0007669"/>
    <property type="project" value="TreeGrafter"/>
</dbReference>
<feature type="domain" description="CobQ/CobB/MinD/ParA nucleotide binding" evidence="5">
    <location>
        <begin position="408"/>
        <end position="573"/>
    </location>
</feature>
<keyword evidence="2" id="KW-0067">ATP-binding</keyword>
<gene>
    <name evidence="6" type="ORF">M595_5514</name>
</gene>
<dbReference type="GO" id="GO:0005886">
    <property type="term" value="C:plasma membrane"/>
    <property type="evidence" value="ECO:0007669"/>
    <property type="project" value="TreeGrafter"/>
</dbReference>
<dbReference type="PANTHER" id="PTHR32309:SF13">
    <property type="entry name" value="FERRIC ENTEROBACTIN TRANSPORT PROTEIN FEPE"/>
    <property type="match status" value="1"/>
</dbReference>
<name>U7Q9P8_9CYAN</name>
<proteinExistence type="predicted"/>
<dbReference type="Proteomes" id="UP000017127">
    <property type="component" value="Unassembled WGS sequence"/>
</dbReference>
<dbReference type="CDD" id="cd05387">
    <property type="entry name" value="BY-kinase"/>
    <property type="match status" value="1"/>
</dbReference>
<dbReference type="InterPro" id="IPR005702">
    <property type="entry name" value="Wzc-like_C"/>
</dbReference>
<evidence type="ECO:0000313" key="6">
    <source>
        <dbReference type="EMBL" id="ERT04538.1"/>
    </source>
</evidence>